<sequence length="167" mass="17698">MLDVDAVSFGVGVTIVNVSAIVYFIFTFAIGSGRTANQANICGIAIVGHRDSIHSTIIAENITFPYFDTFGVGVCIATGTVAVGPVVVAIGCSFNRTAGDSDFIIVYRCSVEHRHRICFCDIDAIGITVTGIIITPAVAKARACRADGVSTGIVYRCRISSHYKNTE</sequence>
<protein>
    <submittedName>
        <fullName evidence="2">Uncharacterized protein</fullName>
    </submittedName>
</protein>
<dbReference type="AlphaFoldDB" id="A0A0W8FMW3"/>
<organism evidence="2">
    <name type="scientific">hydrocarbon metagenome</name>
    <dbReference type="NCBI Taxonomy" id="938273"/>
    <lineage>
        <taxon>unclassified sequences</taxon>
        <taxon>metagenomes</taxon>
        <taxon>ecological metagenomes</taxon>
    </lineage>
</organism>
<gene>
    <name evidence="2" type="ORF">ASZ90_007955</name>
</gene>
<keyword evidence="1" id="KW-1133">Transmembrane helix</keyword>
<comment type="caution">
    <text evidence="2">The sequence shown here is derived from an EMBL/GenBank/DDBJ whole genome shotgun (WGS) entry which is preliminary data.</text>
</comment>
<dbReference type="EMBL" id="LNQE01000977">
    <property type="protein sequence ID" value="KUG22223.1"/>
    <property type="molecule type" value="Genomic_DNA"/>
</dbReference>
<name>A0A0W8FMW3_9ZZZZ</name>
<evidence type="ECO:0000256" key="1">
    <source>
        <dbReference type="SAM" id="Phobius"/>
    </source>
</evidence>
<proteinExistence type="predicted"/>
<keyword evidence="1" id="KW-0472">Membrane</keyword>
<reference evidence="2" key="1">
    <citation type="journal article" date="2015" name="Proc. Natl. Acad. Sci. U.S.A.">
        <title>Networks of energetic and metabolic interactions define dynamics in microbial communities.</title>
        <authorList>
            <person name="Embree M."/>
            <person name="Liu J.K."/>
            <person name="Al-Bassam M.M."/>
            <person name="Zengler K."/>
        </authorList>
    </citation>
    <scope>NUCLEOTIDE SEQUENCE</scope>
</reference>
<keyword evidence="1" id="KW-0812">Transmembrane</keyword>
<accession>A0A0W8FMW3</accession>
<evidence type="ECO:0000313" key="2">
    <source>
        <dbReference type="EMBL" id="KUG22223.1"/>
    </source>
</evidence>
<feature type="transmembrane region" description="Helical" evidence="1">
    <location>
        <begin position="6"/>
        <end position="30"/>
    </location>
</feature>